<organism evidence="1 2">
    <name type="scientific">Rosa chinensis</name>
    <name type="common">China rose</name>
    <dbReference type="NCBI Taxonomy" id="74649"/>
    <lineage>
        <taxon>Eukaryota</taxon>
        <taxon>Viridiplantae</taxon>
        <taxon>Streptophyta</taxon>
        <taxon>Embryophyta</taxon>
        <taxon>Tracheophyta</taxon>
        <taxon>Spermatophyta</taxon>
        <taxon>Magnoliopsida</taxon>
        <taxon>eudicotyledons</taxon>
        <taxon>Gunneridae</taxon>
        <taxon>Pentapetalae</taxon>
        <taxon>rosids</taxon>
        <taxon>fabids</taxon>
        <taxon>Rosales</taxon>
        <taxon>Rosaceae</taxon>
        <taxon>Rosoideae</taxon>
        <taxon>Rosoideae incertae sedis</taxon>
        <taxon>Rosa</taxon>
    </lineage>
</organism>
<name>A0A2P6SHX4_ROSCH</name>
<gene>
    <name evidence="1" type="ORF">RchiOBHm_Chr1g0357461</name>
</gene>
<sequence>MHRSWNLTMRGWNIFLSMHVIKGSCKRREQMDVGHCLLEKKELQDFFLFSS</sequence>
<dbReference type="Proteomes" id="UP000238479">
    <property type="component" value="Chromosome 1"/>
</dbReference>
<keyword evidence="2" id="KW-1185">Reference proteome</keyword>
<comment type="caution">
    <text evidence="1">The sequence shown here is derived from an EMBL/GenBank/DDBJ whole genome shotgun (WGS) entry which is preliminary data.</text>
</comment>
<protein>
    <submittedName>
        <fullName evidence="1">Uncharacterized protein</fullName>
    </submittedName>
</protein>
<reference evidence="1 2" key="1">
    <citation type="journal article" date="2018" name="Nat. Genet.">
        <title>The Rosa genome provides new insights in the design of modern roses.</title>
        <authorList>
            <person name="Bendahmane M."/>
        </authorList>
    </citation>
    <scope>NUCLEOTIDE SEQUENCE [LARGE SCALE GENOMIC DNA]</scope>
    <source>
        <strain evidence="2">cv. Old Blush</strain>
    </source>
</reference>
<evidence type="ECO:0000313" key="2">
    <source>
        <dbReference type="Proteomes" id="UP000238479"/>
    </source>
</evidence>
<accession>A0A2P6SHX4</accession>
<proteinExistence type="predicted"/>
<evidence type="ECO:0000313" key="1">
    <source>
        <dbReference type="EMBL" id="PRQ58270.1"/>
    </source>
</evidence>
<dbReference type="EMBL" id="PDCK01000039">
    <property type="protein sequence ID" value="PRQ58270.1"/>
    <property type="molecule type" value="Genomic_DNA"/>
</dbReference>
<dbReference type="Gramene" id="PRQ58270">
    <property type="protein sequence ID" value="PRQ58270"/>
    <property type="gene ID" value="RchiOBHm_Chr1g0357461"/>
</dbReference>
<dbReference type="AlphaFoldDB" id="A0A2P6SHX4"/>